<evidence type="ECO:0000256" key="2">
    <source>
        <dbReference type="ARBA" id="ARBA00022448"/>
    </source>
</evidence>
<organism evidence="9 10">
    <name type="scientific">Paenibacillus mendelii</name>
    <dbReference type="NCBI Taxonomy" id="206163"/>
    <lineage>
        <taxon>Bacteria</taxon>
        <taxon>Bacillati</taxon>
        <taxon>Bacillota</taxon>
        <taxon>Bacilli</taxon>
        <taxon>Bacillales</taxon>
        <taxon>Paenibacillaceae</taxon>
        <taxon>Paenibacillus</taxon>
    </lineage>
</organism>
<feature type="transmembrane region" description="Helical" evidence="7">
    <location>
        <begin position="180"/>
        <end position="201"/>
    </location>
</feature>
<feature type="transmembrane region" description="Helical" evidence="7">
    <location>
        <begin position="32"/>
        <end position="54"/>
    </location>
</feature>
<protein>
    <submittedName>
        <fullName evidence="9">Carbohydrate ABC transporter permease</fullName>
    </submittedName>
</protein>
<feature type="transmembrane region" description="Helical" evidence="7">
    <location>
        <begin position="101"/>
        <end position="120"/>
    </location>
</feature>
<comment type="similarity">
    <text evidence="7">Belongs to the binding-protein-dependent transport system permease family.</text>
</comment>
<keyword evidence="10" id="KW-1185">Reference proteome</keyword>
<keyword evidence="6 7" id="KW-0472">Membrane</keyword>
<dbReference type="CDD" id="cd06261">
    <property type="entry name" value="TM_PBP2"/>
    <property type="match status" value="1"/>
</dbReference>
<reference evidence="9 10" key="1">
    <citation type="submission" date="2024-09" db="EMBL/GenBank/DDBJ databases">
        <authorList>
            <person name="Sun Q."/>
            <person name="Mori K."/>
        </authorList>
    </citation>
    <scope>NUCLEOTIDE SEQUENCE [LARGE SCALE GENOMIC DNA]</scope>
    <source>
        <strain evidence="9 10">CCM 4839</strain>
    </source>
</reference>
<keyword evidence="5 7" id="KW-1133">Transmembrane helix</keyword>
<feature type="transmembrane region" description="Helical" evidence="7">
    <location>
        <begin position="288"/>
        <end position="311"/>
    </location>
</feature>
<gene>
    <name evidence="9" type="ORF">ACFFJ8_17970</name>
</gene>
<feature type="transmembrane region" description="Helical" evidence="7">
    <location>
        <begin position="256"/>
        <end position="276"/>
    </location>
</feature>
<name>A0ABV6JBH4_9BACL</name>
<dbReference type="SUPFAM" id="SSF161098">
    <property type="entry name" value="MetI-like"/>
    <property type="match status" value="1"/>
</dbReference>
<evidence type="ECO:0000313" key="10">
    <source>
        <dbReference type="Proteomes" id="UP001589818"/>
    </source>
</evidence>
<keyword evidence="2 7" id="KW-0813">Transport</keyword>
<evidence type="ECO:0000256" key="7">
    <source>
        <dbReference type="RuleBase" id="RU363032"/>
    </source>
</evidence>
<feature type="transmembrane region" description="Helical" evidence="7">
    <location>
        <begin position="231"/>
        <end position="250"/>
    </location>
</feature>
<comment type="caution">
    <text evidence="9">The sequence shown here is derived from an EMBL/GenBank/DDBJ whole genome shotgun (WGS) entry which is preliminary data.</text>
</comment>
<dbReference type="PANTHER" id="PTHR43744">
    <property type="entry name" value="ABC TRANSPORTER PERMEASE PROTEIN MG189-RELATED-RELATED"/>
    <property type="match status" value="1"/>
</dbReference>
<evidence type="ECO:0000256" key="1">
    <source>
        <dbReference type="ARBA" id="ARBA00004651"/>
    </source>
</evidence>
<evidence type="ECO:0000256" key="6">
    <source>
        <dbReference type="ARBA" id="ARBA00023136"/>
    </source>
</evidence>
<dbReference type="EMBL" id="JBHLVF010000031">
    <property type="protein sequence ID" value="MFC0393256.1"/>
    <property type="molecule type" value="Genomic_DNA"/>
</dbReference>
<evidence type="ECO:0000259" key="8">
    <source>
        <dbReference type="PROSITE" id="PS50928"/>
    </source>
</evidence>
<dbReference type="InterPro" id="IPR000515">
    <property type="entry name" value="MetI-like"/>
</dbReference>
<sequence length="326" mass="36768">MKAATPNRGASAAATVREWNSTYRPVDKVKNVLWVIARSFLLFGICFIIIYPILSKLSIAFKDRGDIFDSTIVWIPRHFTMDNIYKAIELLDYFEAVTNTFILSAGTAVLQVISCALAGYGFARLKFKGSGIVFALVVFTIVIPPQTIMAPTYLHFRFFDVFGLYGLFTGKPGVNLLESYWPFFISSATAMGMKNGLYIYIFRQFFRGLPKELEEAAYVDGAGILKSFFKVMLPNAIPAMATVALFSFVWQWNDDYFTNLYMANSVVLSKMLYILPSNLLAIRDEYSYVSLLINTATLLAIAPIFLLYLFAQRYFVESVERTGLVG</sequence>
<proteinExistence type="inferred from homology"/>
<evidence type="ECO:0000256" key="3">
    <source>
        <dbReference type="ARBA" id="ARBA00022475"/>
    </source>
</evidence>
<dbReference type="PROSITE" id="PS50928">
    <property type="entry name" value="ABC_TM1"/>
    <property type="match status" value="1"/>
</dbReference>
<dbReference type="RefSeq" id="WP_204817791.1">
    <property type="nucleotide sequence ID" value="NZ_JANHOF010000002.1"/>
</dbReference>
<accession>A0ABV6JBH4</accession>
<keyword evidence="3" id="KW-1003">Cell membrane</keyword>
<dbReference type="Proteomes" id="UP001589818">
    <property type="component" value="Unassembled WGS sequence"/>
</dbReference>
<comment type="subcellular location">
    <subcellularLocation>
        <location evidence="1 7">Cell membrane</location>
        <topology evidence="1 7">Multi-pass membrane protein</topology>
    </subcellularLocation>
</comment>
<evidence type="ECO:0000256" key="5">
    <source>
        <dbReference type="ARBA" id="ARBA00022989"/>
    </source>
</evidence>
<feature type="transmembrane region" description="Helical" evidence="7">
    <location>
        <begin position="132"/>
        <end position="154"/>
    </location>
</feature>
<dbReference type="InterPro" id="IPR035906">
    <property type="entry name" value="MetI-like_sf"/>
</dbReference>
<dbReference type="Gene3D" id="1.10.3720.10">
    <property type="entry name" value="MetI-like"/>
    <property type="match status" value="1"/>
</dbReference>
<dbReference type="Pfam" id="PF00528">
    <property type="entry name" value="BPD_transp_1"/>
    <property type="match status" value="1"/>
</dbReference>
<evidence type="ECO:0000256" key="4">
    <source>
        <dbReference type="ARBA" id="ARBA00022692"/>
    </source>
</evidence>
<keyword evidence="4 7" id="KW-0812">Transmembrane</keyword>
<feature type="domain" description="ABC transmembrane type-1" evidence="8">
    <location>
        <begin position="97"/>
        <end position="310"/>
    </location>
</feature>
<evidence type="ECO:0000313" key="9">
    <source>
        <dbReference type="EMBL" id="MFC0393256.1"/>
    </source>
</evidence>
<dbReference type="PANTHER" id="PTHR43744:SF12">
    <property type="entry name" value="ABC TRANSPORTER PERMEASE PROTEIN MG189-RELATED"/>
    <property type="match status" value="1"/>
</dbReference>